<comment type="subcellular location">
    <subcellularLocation>
        <location evidence="1">Cell projection</location>
        <location evidence="1">Cilium</location>
    </subcellularLocation>
    <subcellularLocation>
        <location evidence="2">Cytoplasm</location>
        <location evidence="2">Cytoskeleton</location>
    </subcellularLocation>
</comment>
<evidence type="ECO:0000256" key="8">
    <source>
        <dbReference type="ARBA" id="ARBA00023273"/>
    </source>
</evidence>
<organism evidence="10 11">
    <name type="scientific">Dibothriocephalus latus</name>
    <name type="common">Fish tapeworm</name>
    <name type="synonym">Diphyllobothrium latum</name>
    <dbReference type="NCBI Taxonomy" id="60516"/>
    <lineage>
        <taxon>Eukaryota</taxon>
        <taxon>Metazoa</taxon>
        <taxon>Spiralia</taxon>
        <taxon>Lophotrochozoa</taxon>
        <taxon>Platyhelminthes</taxon>
        <taxon>Cestoda</taxon>
        <taxon>Eucestoda</taxon>
        <taxon>Diphyllobothriidea</taxon>
        <taxon>Diphyllobothriidae</taxon>
        <taxon>Dibothriocephalus</taxon>
    </lineage>
</organism>
<keyword evidence="7" id="KW-0206">Cytoskeleton</keyword>
<protein>
    <submittedName>
        <fullName evidence="10">Uncharacterized protein</fullName>
    </submittedName>
</protein>
<dbReference type="AlphaFoldDB" id="A0A3P6QY70"/>
<evidence type="ECO:0000313" key="10">
    <source>
        <dbReference type="EMBL" id="VDK47763.1"/>
    </source>
</evidence>
<reference evidence="10 11" key="1">
    <citation type="submission" date="2018-11" db="EMBL/GenBank/DDBJ databases">
        <authorList>
            <consortium name="Pathogen Informatics"/>
        </authorList>
    </citation>
    <scope>NUCLEOTIDE SEQUENCE [LARGE SCALE GENOMIC DNA]</scope>
</reference>
<dbReference type="PANTHER" id="PTHR14885:SF3">
    <property type="entry name" value="CILIA- AND FLAGELLA-ASSOCIATED PROTEIN 44"/>
    <property type="match status" value="1"/>
</dbReference>
<keyword evidence="8" id="KW-0966">Cell projection</keyword>
<keyword evidence="4" id="KW-0853">WD repeat</keyword>
<evidence type="ECO:0000256" key="2">
    <source>
        <dbReference type="ARBA" id="ARBA00004245"/>
    </source>
</evidence>
<feature type="region of interest" description="Disordered" evidence="9">
    <location>
        <begin position="95"/>
        <end position="155"/>
    </location>
</feature>
<name>A0A3P6QY70_DIBLA</name>
<evidence type="ECO:0000256" key="1">
    <source>
        <dbReference type="ARBA" id="ARBA00004138"/>
    </source>
</evidence>
<evidence type="ECO:0000256" key="5">
    <source>
        <dbReference type="ARBA" id="ARBA00022737"/>
    </source>
</evidence>
<dbReference type="GO" id="GO:0005856">
    <property type="term" value="C:cytoskeleton"/>
    <property type="evidence" value="ECO:0007669"/>
    <property type="project" value="UniProtKB-SubCell"/>
</dbReference>
<evidence type="ECO:0000256" key="4">
    <source>
        <dbReference type="ARBA" id="ARBA00022574"/>
    </source>
</evidence>
<evidence type="ECO:0000256" key="3">
    <source>
        <dbReference type="ARBA" id="ARBA00022490"/>
    </source>
</evidence>
<evidence type="ECO:0000313" key="11">
    <source>
        <dbReference type="Proteomes" id="UP000281553"/>
    </source>
</evidence>
<evidence type="ECO:0000256" key="6">
    <source>
        <dbReference type="ARBA" id="ARBA00023054"/>
    </source>
</evidence>
<keyword evidence="5" id="KW-0677">Repeat</keyword>
<keyword evidence="6" id="KW-0175">Coiled coil</keyword>
<keyword evidence="11" id="KW-1185">Reference proteome</keyword>
<accession>A0A3P6QY70</accession>
<sequence>MEAEMNRPDAYKVMTVVMEEGRRVLWLPVEKLLTEETYFTLHLPFPHRPEVTGLSVASLHPSEELTDHSIHRLRLDFKVQPERVVISRAIDLSEAEAQPKPDAETETTLPITNIPADSEANEADEEKGGNDAGEEGEDGTPQITDQDPEGMTSQRTRRFPRTAALEHANQLRRQQQALYTRNFLLADAAHLVRCFNADLRALRHQKIHLQFLLKRAELNLLTLYEEYKLLKDFEKSERGLAETYEQRLKDRREVNAKAT</sequence>
<dbReference type="EMBL" id="UYRU01012193">
    <property type="protein sequence ID" value="VDK47763.1"/>
    <property type="molecule type" value="Genomic_DNA"/>
</dbReference>
<evidence type="ECO:0000256" key="7">
    <source>
        <dbReference type="ARBA" id="ARBA00023212"/>
    </source>
</evidence>
<proteinExistence type="predicted"/>
<keyword evidence="3" id="KW-0963">Cytoplasm</keyword>
<dbReference type="Proteomes" id="UP000281553">
    <property type="component" value="Unassembled WGS sequence"/>
</dbReference>
<gene>
    <name evidence="10" type="ORF">DILT_LOCUS1618</name>
</gene>
<dbReference type="PANTHER" id="PTHR14885">
    <property type="entry name" value="CILIA- AND FLAGELLA-ASSOCIATED PROTEIN 43-RELATED"/>
    <property type="match status" value="1"/>
</dbReference>
<evidence type="ECO:0000256" key="9">
    <source>
        <dbReference type="SAM" id="MobiDB-lite"/>
    </source>
</evidence>
<dbReference type="GO" id="GO:0005929">
    <property type="term" value="C:cilium"/>
    <property type="evidence" value="ECO:0007669"/>
    <property type="project" value="UniProtKB-SubCell"/>
</dbReference>